<feature type="chain" id="PRO_5044896428" evidence="1">
    <location>
        <begin position="26"/>
        <end position="84"/>
    </location>
</feature>
<dbReference type="EMBL" id="JBGFUD010000918">
    <property type="protein sequence ID" value="MFH4975461.1"/>
    <property type="molecule type" value="Genomic_DNA"/>
</dbReference>
<accession>A0ABD6EDK2</accession>
<proteinExistence type="predicted"/>
<dbReference type="AlphaFoldDB" id="A0ABD6EDK2"/>
<dbReference type="Proteomes" id="UP001608902">
    <property type="component" value="Unassembled WGS sequence"/>
</dbReference>
<evidence type="ECO:0000313" key="3">
    <source>
        <dbReference type="Proteomes" id="UP001608902"/>
    </source>
</evidence>
<reference evidence="2 3" key="1">
    <citation type="submission" date="2024-08" db="EMBL/GenBank/DDBJ databases">
        <title>Gnathostoma spinigerum genome.</title>
        <authorList>
            <person name="Gonzalez-Bertolin B."/>
            <person name="Monzon S."/>
            <person name="Zaballos A."/>
            <person name="Jimenez P."/>
            <person name="Dekumyoy P."/>
            <person name="Varona S."/>
            <person name="Cuesta I."/>
            <person name="Sumanam S."/>
            <person name="Adisakwattana P."/>
            <person name="Gasser R.B."/>
            <person name="Hernandez-Gonzalez A."/>
            <person name="Young N.D."/>
            <person name="Perteguer M.J."/>
        </authorList>
    </citation>
    <scope>NUCLEOTIDE SEQUENCE [LARGE SCALE GENOMIC DNA]</scope>
    <source>
        <strain evidence="2">AL3</strain>
        <tissue evidence="2">Liver</tissue>
    </source>
</reference>
<name>A0ABD6EDK2_9BILA</name>
<sequence>MQSSAEIYIFLFVLTASFVLDSTVARATPQLYEDVLRDIVSQIADEEKRRVDVVQMDRVRRSSTKKSYPRKCYFSPIQCLFTRL</sequence>
<feature type="signal peptide" evidence="1">
    <location>
        <begin position="1"/>
        <end position="25"/>
    </location>
</feature>
<evidence type="ECO:0000256" key="1">
    <source>
        <dbReference type="SAM" id="SignalP"/>
    </source>
</evidence>
<keyword evidence="3" id="KW-1185">Reference proteome</keyword>
<organism evidence="2 3">
    <name type="scientific">Gnathostoma spinigerum</name>
    <dbReference type="NCBI Taxonomy" id="75299"/>
    <lineage>
        <taxon>Eukaryota</taxon>
        <taxon>Metazoa</taxon>
        <taxon>Ecdysozoa</taxon>
        <taxon>Nematoda</taxon>
        <taxon>Chromadorea</taxon>
        <taxon>Rhabditida</taxon>
        <taxon>Spirurina</taxon>
        <taxon>Gnathostomatomorpha</taxon>
        <taxon>Gnathostomatoidea</taxon>
        <taxon>Gnathostomatidae</taxon>
        <taxon>Gnathostoma</taxon>
    </lineage>
</organism>
<gene>
    <name evidence="2" type="ORF">AB6A40_002170</name>
</gene>
<evidence type="ECO:0000313" key="2">
    <source>
        <dbReference type="EMBL" id="MFH4975461.1"/>
    </source>
</evidence>
<protein>
    <submittedName>
        <fullName evidence="2">Uncharacterized protein</fullName>
    </submittedName>
</protein>
<keyword evidence="1" id="KW-0732">Signal</keyword>
<comment type="caution">
    <text evidence="2">The sequence shown here is derived from an EMBL/GenBank/DDBJ whole genome shotgun (WGS) entry which is preliminary data.</text>
</comment>